<keyword evidence="1" id="KW-0677">Repeat</keyword>
<reference evidence="3" key="1">
    <citation type="journal article" date="2019" name="MBio">
        <title>Virus Genomes from Deep Sea Sediments Expand the Ocean Megavirome and Support Independent Origins of Viral Gigantism.</title>
        <authorList>
            <person name="Backstrom D."/>
            <person name="Yutin N."/>
            <person name="Jorgensen S.L."/>
            <person name="Dharamshi J."/>
            <person name="Homa F."/>
            <person name="Zaremba-Niedwiedzka K."/>
            <person name="Spang A."/>
            <person name="Wolf Y.I."/>
            <person name="Koonin E.V."/>
            <person name="Ettema T.J."/>
        </authorList>
    </citation>
    <scope>NUCLEOTIDE SEQUENCE</scope>
</reference>
<proteinExistence type="predicted"/>
<dbReference type="PROSITE" id="PS50181">
    <property type="entry name" value="FBOX"/>
    <property type="match status" value="1"/>
</dbReference>
<dbReference type="PRINTS" id="PR00633">
    <property type="entry name" value="RCCNDNSATION"/>
</dbReference>
<dbReference type="EMBL" id="MK500334">
    <property type="protein sequence ID" value="QBK86461.1"/>
    <property type="molecule type" value="Genomic_DNA"/>
</dbReference>
<evidence type="ECO:0000259" key="2">
    <source>
        <dbReference type="PROSITE" id="PS50181"/>
    </source>
</evidence>
<organism evidence="3">
    <name type="scientific">Marseillevirus LCMAC102</name>
    <dbReference type="NCBI Taxonomy" id="2506603"/>
    <lineage>
        <taxon>Viruses</taxon>
        <taxon>Varidnaviria</taxon>
        <taxon>Bamfordvirae</taxon>
        <taxon>Nucleocytoviricota</taxon>
        <taxon>Megaviricetes</taxon>
        <taxon>Pimascovirales</taxon>
        <taxon>Pimascovirales incertae sedis</taxon>
        <taxon>Marseilleviridae</taxon>
    </lineage>
</organism>
<evidence type="ECO:0000256" key="1">
    <source>
        <dbReference type="ARBA" id="ARBA00022737"/>
    </source>
</evidence>
<accession>A0A481YU95</accession>
<dbReference type="InterPro" id="IPR001810">
    <property type="entry name" value="F-box_dom"/>
</dbReference>
<dbReference type="PANTHER" id="PTHR22870:SF408">
    <property type="entry name" value="OS09G0560450 PROTEIN"/>
    <property type="match status" value="1"/>
</dbReference>
<sequence length="394" mass="44019">MSIESLHIDIIHNIGLLLDLPDLLNLSLSCHNLNLCNNQQFWRRKYLQDINGTYQNHNNAKNEYIDKITVGNLWSWGNNSIGQLGLGDTECRLIPEQIPNLEAKLVACGDCHNVIIDRKDNIWIFGNNLSRHAGDYLSIPNLIPGLKASLVAGGYQSTLLVNCVWISSSKWVENNFWSTLKMLKVKVITGGINLALIDQKDYVRKDYVWIFGDYEKEENVEKIPNLKATSFACGDGHTAIIDQKNNVLTFGWNGHGQLGFGDVDCRSIPERIPNLKATQVSCGYAHTVIIDSDNNVYTFGYNEYGQLGLGDKVDRPTPTLIPNLKAKLVACGWGHTVIIDSDNNVYTFGYNEYGQLGLGDRKNRPTPIKIPNLKAKLIACGLYHTVIITSNLKS</sequence>
<dbReference type="Pfam" id="PF00415">
    <property type="entry name" value="RCC1"/>
    <property type="match status" value="1"/>
</dbReference>
<dbReference type="PANTHER" id="PTHR22870">
    <property type="entry name" value="REGULATOR OF CHROMOSOME CONDENSATION"/>
    <property type="match status" value="1"/>
</dbReference>
<dbReference type="Pfam" id="PF25390">
    <property type="entry name" value="WD40_RLD"/>
    <property type="match status" value="1"/>
</dbReference>
<dbReference type="SUPFAM" id="SSF81383">
    <property type="entry name" value="F-box domain"/>
    <property type="match status" value="1"/>
</dbReference>
<name>A0A481YU95_9VIRU</name>
<dbReference type="InterPro" id="IPR009091">
    <property type="entry name" value="RCC1/BLIP-II"/>
</dbReference>
<evidence type="ECO:0000313" key="3">
    <source>
        <dbReference type="EMBL" id="QBK86461.1"/>
    </source>
</evidence>
<protein>
    <submittedName>
        <fullName evidence="3">F-box and regulator of chromosome condensation repeat protein</fullName>
    </submittedName>
</protein>
<gene>
    <name evidence="3" type="ORF">LCMAC102_02560</name>
</gene>
<feature type="domain" description="F-box" evidence="2">
    <location>
        <begin position="1"/>
        <end position="45"/>
    </location>
</feature>
<dbReference type="InterPro" id="IPR000408">
    <property type="entry name" value="Reg_chr_condens"/>
</dbReference>
<dbReference type="SUPFAM" id="SSF50985">
    <property type="entry name" value="RCC1/BLIP-II"/>
    <property type="match status" value="2"/>
</dbReference>
<dbReference type="Gene3D" id="2.130.10.30">
    <property type="entry name" value="Regulator of chromosome condensation 1/beta-lactamase-inhibitor protein II"/>
    <property type="match status" value="2"/>
</dbReference>
<dbReference type="InterPro" id="IPR058923">
    <property type="entry name" value="RCC1-like_dom"/>
</dbReference>
<dbReference type="PROSITE" id="PS50012">
    <property type="entry name" value="RCC1_3"/>
    <property type="match status" value="4"/>
</dbReference>
<dbReference type="InterPro" id="IPR036047">
    <property type="entry name" value="F-box-like_dom_sf"/>
</dbReference>
<dbReference type="InterPro" id="IPR051210">
    <property type="entry name" value="Ub_ligase/GEF_domain"/>
</dbReference>